<evidence type="ECO:0000313" key="2">
    <source>
        <dbReference type="EMBL" id="CAB4124447.1"/>
    </source>
</evidence>
<protein>
    <submittedName>
        <fullName evidence="2">Collagen triple helix repeat</fullName>
    </submittedName>
</protein>
<gene>
    <name evidence="2" type="ORF">UFOVP66_1</name>
</gene>
<feature type="non-terminal residue" evidence="2">
    <location>
        <position position="176"/>
    </location>
</feature>
<feature type="region of interest" description="Disordered" evidence="1">
    <location>
        <begin position="37"/>
        <end position="176"/>
    </location>
</feature>
<accession>A0A6J5KU80</accession>
<feature type="compositionally biased region" description="Basic and acidic residues" evidence="1">
    <location>
        <begin position="94"/>
        <end position="124"/>
    </location>
</feature>
<sequence>MAITRKPYAGGPIPNGWEKIPGMSRFIRPIAVAPEDVQAPAEAKDDETMHIVKVVSLPGPTGKDGIDGKDGKDGKDGVDGKDGRDGIDGINGIDGKHGKDGKAGPKGLDGKDGKDGRDGEDARGIKKIVSHGSDMEIELTDGSKSRHKLATGGGSSFGGSSPSLGTMSQQDANAVA</sequence>
<feature type="compositionally biased region" description="Basic and acidic residues" evidence="1">
    <location>
        <begin position="64"/>
        <end position="87"/>
    </location>
</feature>
<organism evidence="2">
    <name type="scientific">uncultured Caudovirales phage</name>
    <dbReference type="NCBI Taxonomy" id="2100421"/>
    <lineage>
        <taxon>Viruses</taxon>
        <taxon>Duplodnaviria</taxon>
        <taxon>Heunggongvirae</taxon>
        <taxon>Uroviricota</taxon>
        <taxon>Caudoviricetes</taxon>
        <taxon>Peduoviridae</taxon>
        <taxon>Maltschvirus</taxon>
        <taxon>Maltschvirus maltsch</taxon>
    </lineage>
</organism>
<dbReference type="InterPro" id="IPR008160">
    <property type="entry name" value="Collagen"/>
</dbReference>
<dbReference type="Pfam" id="PF01391">
    <property type="entry name" value="Collagen"/>
    <property type="match status" value="1"/>
</dbReference>
<dbReference type="EMBL" id="LR796180">
    <property type="protein sequence ID" value="CAB4124447.1"/>
    <property type="molecule type" value="Genomic_DNA"/>
</dbReference>
<feature type="compositionally biased region" description="Polar residues" evidence="1">
    <location>
        <begin position="166"/>
        <end position="176"/>
    </location>
</feature>
<name>A0A6J5KU80_9CAUD</name>
<keyword evidence="2" id="KW-0176">Collagen</keyword>
<proteinExistence type="predicted"/>
<reference evidence="2" key="1">
    <citation type="submission" date="2020-04" db="EMBL/GenBank/DDBJ databases">
        <authorList>
            <person name="Chiriac C."/>
            <person name="Salcher M."/>
            <person name="Ghai R."/>
            <person name="Kavagutti S V."/>
        </authorList>
    </citation>
    <scope>NUCLEOTIDE SEQUENCE</scope>
</reference>
<evidence type="ECO:0000256" key="1">
    <source>
        <dbReference type="SAM" id="MobiDB-lite"/>
    </source>
</evidence>